<sequence>MKISKKNVPTTVDVAAQQLIDSLTEAEQEEFRDADALAMHFGIGLTIRNAWKLHDHDTSIHRDALASEGYGDSGYDPLDGDSISSMIIAKAQEMLHGDAGGCSDPEK</sequence>
<keyword evidence="3" id="KW-1185">Reference proteome</keyword>
<dbReference type="Pfam" id="PF20594">
    <property type="entry name" value="DUF6794"/>
    <property type="match status" value="1"/>
</dbReference>
<feature type="domain" description="DUF6794" evidence="1">
    <location>
        <begin position="8"/>
        <end position="89"/>
    </location>
</feature>
<gene>
    <name evidence="2" type="ORF">CA85_46730</name>
</gene>
<dbReference type="InterPro" id="IPR046744">
    <property type="entry name" value="DUF6794"/>
</dbReference>
<comment type="caution">
    <text evidence="2">The sequence shown here is derived from an EMBL/GenBank/DDBJ whole genome shotgun (WGS) entry which is preliminary data.</text>
</comment>
<organism evidence="2 3">
    <name type="scientific">Allorhodopirellula solitaria</name>
    <dbReference type="NCBI Taxonomy" id="2527987"/>
    <lineage>
        <taxon>Bacteria</taxon>
        <taxon>Pseudomonadati</taxon>
        <taxon>Planctomycetota</taxon>
        <taxon>Planctomycetia</taxon>
        <taxon>Pirellulales</taxon>
        <taxon>Pirellulaceae</taxon>
        <taxon>Allorhodopirellula</taxon>
    </lineage>
</organism>
<dbReference type="OrthoDB" id="983155at2"/>
<dbReference type="AlphaFoldDB" id="A0A5C5X1D5"/>
<reference evidence="2 3" key="1">
    <citation type="submission" date="2019-02" db="EMBL/GenBank/DDBJ databases">
        <title>Deep-cultivation of Planctomycetes and their phenomic and genomic characterization uncovers novel biology.</title>
        <authorList>
            <person name="Wiegand S."/>
            <person name="Jogler M."/>
            <person name="Boedeker C."/>
            <person name="Pinto D."/>
            <person name="Vollmers J."/>
            <person name="Rivas-Marin E."/>
            <person name="Kohn T."/>
            <person name="Peeters S.H."/>
            <person name="Heuer A."/>
            <person name="Rast P."/>
            <person name="Oberbeckmann S."/>
            <person name="Bunk B."/>
            <person name="Jeske O."/>
            <person name="Meyerdierks A."/>
            <person name="Storesund J.E."/>
            <person name="Kallscheuer N."/>
            <person name="Luecker S."/>
            <person name="Lage O.M."/>
            <person name="Pohl T."/>
            <person name="Merkel B.J."/>
            <person name="Hornburger P."/>
            <person name="Mueller R.-W."/>
            <person name="Bruemmer F."/>
            <person name="Labrenz M."/>
            <person name="Spormann A.M."/>
            <person name="Op Den Camp H."/>
            <person name="Overmann J."/>
            <person name="Amann R."/>
            <person name="Jetten M.S.M."/>
            <person name="Mascher T."/>
            <person name="Medema M.H."/>
            <person name="Devos D.P."/>
            <person name="Kaster A.-K."/>
            <person name="Ovreas L."/>
            <person name="Rohde M."/>
            <person name="Galperin M.Y."/>
            <person name="Jogler C."/>
        </authorList>
    </citation>
    <scope>NUCLEOTIDE SEQUENCE [LARGE SCALE GENOMIC DNA]</scope>
    <source>
        <strain evidence="2 3">CA85</strain>
    </source>
</reference>
<protein>
    <recommendedName>
        <fullName evidence="1">DUF6794 domain-containing protein</fullName>
    </recommendedName>
</protein>
<name>A0A5C5X1D5_9BACT</name>
<evidence type="ECO:0000259" key="1">
    <source>
        <dbReference type="Pfam" id="PF20594"/>
    </source>
</evidence>
<evidence type="ECO:0000313" key="3">
    <source>
        <dbReference type="Proteomes" id="UP000318053"/>
    </source>
</evidence>
<proteinExistence type="predicted"/>
<evidence type="ECO:0000313" key="2">
    <source>
        <dbReference type="EMBL" id="TWT55965.1"/>
    </source>
</evidence>
<dbReference type="Proteomes" id="UP000318053">
    <property type="component" value="Unassembled WGS sequence"/>
</dbReference>
<accession>A0A5C5X1D5</accession>
<dbReference type="EMBL" id="SJPK01000019">
    <property type="protein sequence ID" value="TWT55965.1"/>
    <property type="molecule type" value="Genomic_DNA"/>
</dbReference>
<dbReference type="RefSeq" id="WP_146393491.1">
    <property type="nucleotide sequence ID" value="NZ_SJPK01000019.1"/>
</dbReference>